<name>A0ABQ5W2J7_9HYPH</name>
<dbReference type="RefSeq" id="WP_284339508.1">
    <property type="nucleotide sequence ID" value="NZ_BSNS01000007.1"/>
</dbReference>
<accession>A0ABQ5W2J7</accession>
<evidence type="ECO:0000313" key="2">
    <source>
        <dbReference type="Proteomes" id="UP001156691"/>
    </source>
</evidence>
<keyword evidence="2" id="KW-1185">Reference proteome</keyword>
<dbReference type="Pfam" id="PF06042">
    <property type="entry name" value="NTP_transf_6"/>
    <property type="match status" value="1"/>
</dbReference>
<protein>
    <recommendedName>
        <fullName evidence="3">Nucleotidyltransferase family protein</fullName>
    </recommendedName>
</protein>
<reference evidence="2" key="1">
    <citation type="journal article" date="2019" name="Int. J. Syst. Evol. Microbiol.">
        <title>The Global Catalogue of Microorganisms (GCM) 10K type strain sequencing project: providing services to taxonomists for standard genome sequencing and annotation.</title>
        <authorList>
            <consortium name="The Broad Institute Genomics Platform"/>
            <consortium name="The Broad Institute Genome Sequencing Center for Infectious Disease"/>
            <person name="Wu L."/>
            <person name="Ma J."/>
        </authorList>
    </citation>
    <scope>NUCLEOTIDE SEQUENCE [LARGE SCALE GENOMIC DNA]</scope>
    <source>
        <strain evidence="2">NBRC 112416</strain>
    </source>
</reference>
<evidence type="ECO:0008006" key="3">
    <source>
        <dbReference type="Google" id="ProtNLM"/>
    </source>
</evidence>
<comment type="caution">
    <text evidence="1">The sequence shown here is derived from an EMBL/GenBank/DDBJ whole genome shotgun (WGS) entry which is preliminary data.</text>
</comment>
<evidence type="ECO:0000313" key="1">
    <source>
        <dbReference type="EMBL" id="GLQ54066.1"/>
    </source>
</evidence>
<organism evidence="1 2">
    <name type="scientific">Devosia nitrariae</name>
    <dbReference type="NCBI Taxonomy" id="2071872"/>
    <lineage>
        <taxon>Bacteria</taxon>
        <taxon>Pseudomonadati</taxon>
        <taxon>Pseudomonadota</taxon>
        <taxon>Alphaproteobacteria</taxon>
        <taxon>Hyphomicrobiales</taxon>
        <taxon>Devosiaceae</taxon>
        <taxon>Devosia</taxon>
    </lineage>
</organism>
<dbReference type="Proteomes" id="UP001156691">
    <property type="component" value="Unassembled WGS sequence"/>
</dbReference>
<dbReference type="PANTHER" id="PTHR39166:SF1">
    <property type="entry name" value="BLL1166 PROTEIN"/>
    <property type="match status" value="1"/>
</dbReference>
<dbReference type="InterPro" id="IPR009267">
    <property type="entry name" value="NTP_transf_6"/>
</dbReference>
<sequence>MDQVLPDPLRYAGAGKAIQRAALEEIVRAEPVLMRVLRTLRDEALPDHLLVAGALYNGVWNHLTGRPILAGVNDIDVFYFDGSDLSYEAEDVVIRRLEAELSELPVPVQARNQARVHLWFEQKFGTPFTPLTSAGEMLERYASKTHAVAVRLEADESLTVLAPFGLDDIFSFRITPNPALDNRKTHEAKGARAKSIWPQITVMPW</sequence>
<dbReference type="EMBL" id="BSNS01000007">
    <property type="protein sequence ID" value="GLQ54066.1"/>
    <property type="molecule type" value="Genomic_DNA"/>
</dbReference>
<proteinExistence type="predicted"/>
<gene>
    <name evidence="1" type="ORF">GCM10010862_13250</name>
</gene>
<dbReference type="PANTHER" id="PTHR39166">
    <property type="entry name" value="BLL1166 PROTEIN"/>
    <property type="match status" value="1"/>
</dbReference>